<dbReference type="AlphaFoldDB" id="A0A3E1F0Y5"/>
<evidence type="ECO:0000313" key="2">
    <source>
        <dbReference type="EMBL" id="RFC55403.1"/>
    </source>
</evidence>
<accession>A0A3E1F0Y5</accession>
<evidence type="ECO:0000256" key="1">
    <source>
        <dbReference type="SAM" id="SignalP"/>
    </source>
</evidence>
<protein>
    <submittedName>
        <fullName evidence="2">Uncharacterized protein</fullName>
    </submittedName>
</protein>
<gene>
    <name evidence="2" type="ORF">DXU93_00260</name>
</gene>
<dbReference type="Proteomes" id="UP000257127">
    <property type="component" value="Unassembled WGS sequence"/>
</dbReference>
<keyword evidence="3" id="KW-1185">Reference proteome</keyword>
<dbReference type="EMBL" id="QURB01000001">
    <property type="protein sequence ID" value="RFC55403.1"/>
    <property type="molecule type" value="Genomic_DNA"/>
</dbReference>
<dbReference type="PROSITE" id="PS51257">
    <property type="entry name" value="PROKAR_LIPOPROTEIN"/>
    <property type="match status" value="1"/>
</dbReference>
<evidence type="ECO:0000313" key="3">
    <source>
        <dbReference type="Proteomes" id="UP000257127"/>
    </source>
</evidence>
<feature type="chain" id="PRO_5017803670" evidence="1">
    <location>
        <begin position="31"/>
        <end position="120"/>
    </location>
</feature>
<sequence length="120" mass="12827">MNYNQMKKNKLLLGVLGLAALGLTSCSKCNDDDPLARIANNGTSTANLQITASNGDVVSITELEKGTISSEKVYSVGTTILNGTIENEQISDTFELSTCTAYDITINSDNEIVLFSQTVE</sequence>
<feature type="signal peptide" evidence="1">
    <location>
        <begin position="1"/>
        <end position="30"/>
    </location>
</feature>
<keyword evidence="1" id="KW-0732">Signal</keyword>
<proteinExistence type="predicted"/>
<name>A0A3E1F0Y5_9FLAO</name>
<organism evidence="2 3">
    <name type="scientific">Brumimicrobium aurantiacum</name>
    <dbReference type="NCBI Taxonomy" id="1737063"/>
    <lineage>
        <taxon>Bacteria</taxon>
        <taxon>Pseudomonadati</taxon>
        <taxon>Bacteroidota</taxon>
        <taxon>Flavobacteriia</taxon>
        <taxon>Flavobacteriales</taxon>
        <taxon>Crocinitomicaceae</taxon>
        <taxon>Brumimicrobium</taxon>
    </lineage>
</organism>
<comment type="caution">
    <text evidence="2">The sequence shown here is derived from an EMBL/GenBank/DDBJ whole genome shotgun (WGS) entry which is preliminary data.</text>
</comment>
<reference evidence="2 3" key="1">
    <citation type="submission" date="2018-08" db="EMBL/GenBank/DDBJ databases">
        <title>The draft genome squence of Brumimicrobium sp. N62.</title>
        <authorList>
            <person name="Du Z.-J."/>
            <person name="Luo H.-R."/>
        </authorList>
    </citation>
    <scope>NUCLEOTIDE SEQUENCE [LARGE SCALE GENOMIC DNA]</scope>
    <source>
        <strain evidence="2 3">N62</strain>
    </source>
</reference>